<comment type="caution">
    <text evidence="4">The sequence shown here is derived from an EMBL/GenBank/DDBJ whole genome shotgun (WGS) entry which is preliminary data.</text>
</comment>
<gene>
    <name evidence="4" type="ORF">GFB49_02860</name>
</gene>
<feature type="compositionally biased region" description="Polar residues" evidence="1">
    <location>
        <begin position="26"/>
        <end position="40"/>
    </location>
</feature>
<feature type="domain" description="SPOR" evidence="3">
    <location>
        <begin position="308"/>
        <end position="393"/>
    </location>
</feature>
<feature type="transmembrane region" description="Helical" evidence="2">
    <location>
        <begin position="87"/>
        <end position="107"/>
    </location>
</feature>
<evidence type="ECO:0000259" key="3">
    <source>
        <dbReference type="PROSITE" id="PS51724"/>
    </source>
</evidence>
<evidence type="ECO:0000313" key="5">
    <source>
        <dbReference type="Proteomes" id="UP000444174"/>
    </source>
</evidence>
<keyword evidence="5" id="KW-1185">Reference proteome</keyword>
<dbReference type="PROSITE" id="PS51724">
    <property type="entry name" value="SPOR"/>
    <property type="match status" value="1"/>
</dbReference>
<evidence type="ECO:0000256" key="1">
    <source>
        <dbReference type="SAM" id="MobiDB-lite"/>
    </source>
</evidence>
<dbReference type="InterPro" id="IPR036680">
    <property type="entry name" value="SPOR-like_sf"/>
</dbReference>
<dbReference type="Proteomes" id="UP000444174">
    <property type="component" value="Unassembled WGS sequence"/>
</dbReference>
<dbReference type="Gene3D" id="3.30.70.1070">
    <property type="entry name" value="Sporulation related repeat"/>
    <property type="match status" value="1"/>
</dbReference>
<name>A0A843YCJ3_9RHOB</name>
<keyword evidence="2" id="KW-0812">Transmembrane</keyword>
<keyword evidence="2" id="KW-1133">Transmembrane helix</keyword>
<protein>
    <submittedName>
        <fullName evidence="4">SPOR domain-containing protein</fullName>
    </submittedName>
</protein>
<dbReference type="GO" id="GO:0042834">
    <property type="term" value="F:peptidoglycan binding"/>
    <property type="evidence" value="ECO:0007669"/>
    <property type="project" value="InterPro"/>
</dbReference>
<evidence type="ECO:0000313" key="4">
    <source>
        <dbReference type="EMBL" id="MQQ07385.1"/>
    </source>
</evidence>
<proteinExistence type="predicted"/>
<sequence>MAYFTQAGAHQAFSQGGFQDQEPTRSDSYQQSRDTAQSGYSGPGTETYAQAAYDSNLYAAPAQGFASQGADHGYAPPAEKRDWTRTLGILGGVASLALTIGVGYWGYNLITRDVTGIPVVRAAEGPLRVSPAEPGGRPADNQGLAVNAVAATGTAAAPADRLTLAPAELDLSEDDKTFAQLSEIETLQRPEELELEVAEVQPVVSPTRVTEGVQSDDIDALVAQLTDGVTAIDAGDAVTQVAAVAPAIVPPAPLTQVEPVVAAAVLDAPGVRVSLRPAARPTRLTPVSLSAPAATPTAAQVVDVDPASLAAGTRLAQLGAYESAEVAKAEWTRISARFSDYLDGKQRVIQRAESGGRTFYRLRAMGFEDLSDARRFCAALVAGRADCIPVTTR</sequence>
<dbReference type="Pfam" id="PF05036">
    <property type="entry name" value="SPOR"/>
    <property type="match status" value="1"/>
</dbReference>
<evidence type="ECO:0000256" key="2">
    <source>
        <dbReference type="SAM" id="Phobius"/>
    </source>
</evidence>
<dbReference type="RefSeq" id="WP_153214275.1">
    <property type="nucleotide sequence ID" value="NZ_WIBF01000001.1"/>
</dbReference>
<organism evidence="4 5">
    <name type="scientific">Tritonibacter litoralis</name>
    <dbReference type="NCBI Taxonomy" id="2662264"/>
    <lineage>
        <taxon>Bacteria</taxon>
        <taxon>Pseudomonadati</taxon>
        <taxon>Pseudomonadota</taxon>
        <taxon>Alphaproteobacteria</taxon>
        <taxon>Rhodobacterales</taxon>
        <taxon>Paracoccaceae</taxon>
        <taxon>Tritonibacter</taxon>
    </lineage>
</organism>
<accession>A0A843YCJ3</accession>
<dbReference type="EMBL" id="WIBF01000001">
    <property type="protein sequence ID" value="MQQ07385.1"/>
    <property type="molecule type" value="Genomic_DNA"/>
</dbReference>
<feature type="region of interest" description="Disordered" evidence="1">
    <location>
        <begin position="14"/>
        <end position="45"/>
    </location>
</feature>
<reference evidence="4 5" key="1">
    <citation type="submission" date="2019-10" db="EMBL/GenBank/DDBJ databases">
        <title>Epibacterium sp. nov., isolated from seawater.</title>
        <authorList>
            <person name="Zhang X."/>
            <person name="Li N."/>
        </authorList>
    </citation>
    <scope>NUCLEOTIDE SEQUENCE [LARGE SCALE GENOMIC DNA]</scope>
    <source>
        <strain evidence="4 5">SM1979</strain>
    </source>
</reference>
<dbReference type="AlphaFoldDB" id="A0A843YCJ3"/>
<dbReference type="InterPro" id="IPR007730">
    <property type="entry name" value="SPOR-like_dom"/>
</dbReference>
<keyword evidence="2" id="KW-0472">Membrane</keyword>